<name>A0ABD2Q5Y1_9PLAT</name>
<keyword evidence="4 7" id="KW-1133">Transmembrane helix</keyword>
<dbReference type="Proteomes" id="UP001626550">
    <property type="component" value="Unassembled WGS sequence"/>
</dbReference>
<feature type="disulfide bond" evidence="6">
    <location>
        <begin position="153"/>
        <end position="184"/>
    </location>
</feature>
<dbReference type="EMBL" id="JBJKFK010000903">
    <property type="protein sequence ID" value="KAL3314803.1"/>
    <property type="molecule type" value="Genomic_DNA"/>
</dbReference>
<dbReference type="Gene3D" id="1.10.1450.10">
    <property type="entry name" value="Tetraspanin"/>
    <property type="match status" value="1"/>
</dbReference>
<evidence type="ECO:0000256" key="3">
    <source>
        <dbReference type="ARBA" id="ARBA00022692"/>
    </source>
</evidence>
<keyword evidence="5 7" id="KW-0472">Membrane</keyword>
<dbReference type="InterPro" id="IPR008952">
    <property type="entry name" value="Tetraspanin_EC2_sf"/>
</dbReference>
<reference evidence="8 9" key="1">
    <citation type="submission" date="2024-11" db="EMBL/GenBank/DDBJ databases">
        <title>Adaptive evolution of stress response genes in parasites aligns with host niche diversity.</title>
        <authorList>
            <person name="Hahn C."/>
            <person name="Resl P."/>
        </authorList>
    </citation>
    <scope>NUCLEOTIDE SEQUENCE [LARGE SCALE GENOMIC DNA]</scope>
    <source>
        <strain evidence="8">EGGRZ-B1_66</strain>
        <tissue evidence="8">Body</tissue>
    </source>
</reference>
<evidence type="ECO:0000256" key="7">
    <source>
        <dbReference type="RuleBase" id="RU361218"/>
    </source>
</evidence>
<protein>
    <recommendedName>
        <fullName evidence="7">Tetraspanin</fullName>
    </recommendedName>
</protein>
<dbReference type="PANTHER" id="PTHR19282">
    <property type="entry name" value="TETRASPANIN"/>
    <property type="match status" value="1"/>
</dbReference>
<dbReference type="PIRSF" id="PIRSF002419">
    <property type="entry name" value="Tetraspanin"/>
    <property type="match status" value="1"/>
</dbReference>
<dbReference type="GO" id="GO:0016020">
    <property type="term" value="C:membrane"/>
    <property type="evidence" value="ECO:0007669"/>
    <property type="project" value="UniProtKB-SubCell"/>
</dbReference>
<comment type="similarity">
    <text evidence="2 7">Belongs to the tetraspanin (TM4SF) family.</text>
</comment>
<feature type="transmembrane region" description="Helical" evidence="7">
    <location>
        <begin position="93"/>
        <end position="111"/>
    </location>
</feature>
<dbReference type="InterPro" id="IPR000301">
    <property type="entry name" value="Tetraspanin_animals"/>
</dbReference>
<comment type="caution">
    <text evidence="8">The sequence shown here is derived from an EMBL/GenBank/DDBJ whole genome shotgun (WGS) entry which is preliminary data.</text>
</comment>
<evidence type="ECO:0000256" key="5">
    <source>
        <dbReference type="ARBA" id="ARBA00023136"/>
    </source>
</evidence>
<feature type="transmembrane region" description="Helical" evidence="7">
    <location>
        <begin position="12"/>
        <end position="38"/>
    </location>
</feature>
<dbReference type="PANTHER" id="PTHR19282:SF544">
    <property type="entry name" value="TETRASPANIN"/>
    <property type="match status" value="1"/>
</dbReference>
<feature type="transmembrane region" description="Helical" evidence="7">
    <location>
        <begin position="205"/>
        <end position="234"/>
    </location>
</feature>
<dbReference type="Pfam" id="PF00335">
    <property type="entry name" value="Tetraspanin"/>
    <property type="match status" value="1"/>
</dbReference>
<keyword evidence="6" id="KW-1015">Disulfide bond</keyword>
<evidence type="ECO:0000256" key="6">
    <source>
        <dbReference type="PIRSR" id="PIRSR002419-1"/>
    </source>
</evidence>
<proteinExistence type="inferred from homology"/>
<sequence length="243" mass="26726">MDSSSNKHKANLICLEIFGTMFAMASVILGALMIYLSYTITDVIDEVTQDPTHYLKAGPTIAIVLGMCSLIMGLLGIVGIIRVDICILQVMMVLILLFLVAEVALTSILLVHRSHTENVLSQVIRADIEIFKDSKYDEMSNLMLNEVQPTFQCCGADGVSDFGNKIPTSCCDDTDLANQDPKHCQTTKAHKRGCVQTLVHFMDTYFVVLVGIAAGEAATQIFCLIIYILAINLVRNKKCESQQ</sequence>
<evidence type="ECO:0000256" key="4">
    <source>
        <dbReference type="ARBA" id="ARBA00022989"/>
    </source>
</evidence>
<feature type="disulfide bond" evidence="6">
    <location>
        <begin position="154"/>
        <end position="171"/>
    </location>
</feature>
<gene>
    <name evidence="8" type="primary">TSPAN8</name>
    <name evidence="8" type="ORF">Ciccas_006573</name>
</gene>
<dbReference type="AlphaFoldDB" id="A0ABD2Q5Y1"/>
<evidence type="ECO:0000313" key="8">
    <source>
        <dbReference type="EMBL" id="KAL3314803.1"/>
    </source>
</evidence>
<accession>A0ABD2Q5Y1</accession>
<comment type="subcellular location">
    <subcellularLocation>
        <location evidence="1 7">Membrane</location>
        <topology evidence="1 7">Multi-pass membrane protein</topology>
    </subcellularLocation>
</comment>
<evidence type="ECO:0000256" key="1">
    <source>
        <dbReference type="ARBA" id="ARBA00004141"/>
    </source>
</evidence>
<evidence type="ECO:0000313" key="9">
    <source>
        <dbReference type="Proteomes" id="UP001626550"/>
    </source>
</evidence>
<evidence type="ECO:0000256" key="2">
    <source>
        <dbReference type="ARBA" id="ARBA00006840"/>
    </source>
</evidence>
<dbReference type="PRINTS" id="PR00259">
    <property type="entry name" value="TMFOUR"/>
</dbReference>
<dbReference type="CDD" id="cd03127">
    <property type="entry name" value="tetraspanin_LEL"/>
    <property type="match status" value="1"/>
</dbReference>
<organism evidence="8 9">
    <name type="scientific">Cichlidogyrus casuarinus</name>
    <dbReference type="NCBI Taxonomy" id="1844966"/>
    <lineage>
        <taxon>Eukaryota</taxon>
        <taxon>Metazoa</taxon>
        <taxon>Spiralia</taxon>
        <taxon>Lophotrochozoa</taxon>
        <taxon>Platyhelminthes</taxon>
        <taxon>Monogenea</taxon>
        <taxon>Monopisthocotylea</taxon>
        <taxon>Dactylogyridea</taxon>
        <taxon>Ancyrocephalidae</taxon>
        <taxon>Cichlidogyrus</taxon>
    </lineage>
</organism>
<feature type="transmembrane region" description="Helical" evidence="7">
    <location>
        <begin position="58"/>
        <end position="81"/>
    </location>
</feature>
<dbReference type="InterPro" id="IPR018499">
    <property type="entry name" value="Tetraspanin/Peripherin"/>
</dbReference>
<keyword evidence="3 7" id="KW-0812">Transmembrane</keyword>
<keyword evidence="9" id="KW-1185">Reference proteome</keyword>
<dbReference type="SUPFAM" id="SSF48652">
    <property type="entry name" value="Tetraspanin"/>
    <property type="match status" value="1"/>
</dbReference>